<organism evidence="9 10">
    <name type="scientific">Arabidopsis thaliana x Arabidopsis arenosa</name>
    <dbReference type="NCBI Taxonomy" id="1240361"/>
    <lineage>
        <taxon>Eukaryota</taxon>
        <taxon>Viridiplantae</taxon>
        <taxon>Streptophyta</taxon>
        <taxon>Embryophyta</taxon>
        <taxon>Tracheophyta</taxon>
        <taxon>Spermatophyta</taxon>
        <taxon>Magnoliopsida</taxon>
        <taxon>eudicotyledons</taxon>
        <taxon>Gunneridae</taxon>
        <taxon>Pentapetalae</taxon>
        <taxon>rosids</taxon>
        <taxon>malvids</taxon>
        <taxon>Brassicales</taxon>
        <taxon>Brassicaceae</taxon>
        <taxon>Camelineae</taxon>
        <taxon>Arabidopsis</taxon>
    </lineage>
</organism>
<keyword evidence="5 8" id="KW-0732">Signal</keyword>
<gene>
    <name evidence="9" type="ORF">ISN45_Aa06g033650</name>
</gene>
<evidence type="ECO:0000256" key="5">
    <source>
        <dbReference type="ARBA" id="ARBA00022729"/>
    </source>
</evidence>
<evidence type="ECO:0000256" key="1">
    <source>
        <dbReference type="ARBA" id="ARBA00004613"/>
    </source>
</evidence>
<feature type="chain" id="PRO_5035933543" evidence="8">
    <location>
        <begin position="31"/>
        <end position="84"/>
    </location>
</feature>
<evidence type="ECO:0000256" key="4">
    <source>
        <dbReference type="ARBA" id="ARBA00022702"/>
    </source>
</evidence>
<name>A0A8T1Z3F4_9BRAS</name>
<evidence type="ECO:0000256" key="7">
    <source>
        <dbReference type="ARBA" id="ARBA00037228"/>
    </source>
</evidence>
<comment type="caution">
    <text evidence="9">The sequence shown here is derived from an EMBL/GenBank/DDBJ whole genome shotgun (WGS) entry which is preliminary data.</text>
</comment>
<keyword evidence="3" id="KW-0964">Secreted</keyword>
<accession>A0A8T1Z3F4</accession>
<keyword evidence="4" id="KW-0372">Hormone</keyword>
<evidence type="ECO:0000313" key="9">
    <source>
        <dbReference type="EMBL" id="KAG7552778.1"/>
    </source>
</evidence>
<evidence type="ECO:0000313" key="10">
    <source>
        <dbReference type="Proteomes" id="UP000694240"/>
    </source>
</evidence>
<dbReference type="Proteomes" id="UP000694240">
    <property type="component" value="Chromosome 11"/>
</dbReference>
<dbReference type="GO" id="GO:0040008">
    <property type="term" value="P:regulation of growth"/>
    <property type="evidence" value="ECO:0007669"/>
    <property type="project" value="UniProtKB-ARBA"/>
</dbReference>
<evidence type="ECO:0000256" key="6">
    <source>
        <dbReference type="ARBA" id="ARBA00023157"/>
    </source>
</evidence>
<dbReference type="Pfam" id="PF05498">
    <property type="entry name" value="RALF"/>
    <property type="match status" value="1"/>
</dbReference>
<evidence type="ECO:0000256" key="8">
    <source>
        <dbReference type="SAM" id="SignalP"/>
    </source>
</evidence>
<dbReference type="GO" id="GO:0005179">
    <property type="term" value="F:hormone activity"/>
    <property type="evidence" value="ECO:0007669"/>
    <property type="project" value="UniProtKB-KW"/>
</dbReference>
<protein>
    <submittedName>
        <fullName evidence="9">Rapid ALkalinization Factor</fullName>
    </submittedName>
</protein>
<keyword evidence="10" id="KW-1185">Reference proteome</keyword>
<dbReference type="GO" id="GO:0005576">
    <property type="term" value="C:extracellular region"/>
    <property type="evidence" value="ECO:0007669"/>
    <property type="project" value="UniProtKB-SubCell"/>
</dbReference>
<dbReference type="AlphaFoldDB" id="A0A8T1Z3F4"/>
<dbReference type="PANTHER" id="PTHR34270:SF3">
    <property type="entry name" value="PROTEIN RALF-LIKE 16-RELATED"/>
    <property type="match status" value="1"/>
</dbReference>
<comment type="subcellular location">
    <subcellularLocation>
        <location evidence="1">Secreted</location>
    </subcellularLocation>
</comment>
<reference evidence="9 10" key="1">
    <citation type="submission" date="2020-12" db="EMBL/GenBank/DDBJ databases">
        <title>Concerted genomic and epigenomic changes stabilize Arabidopsis allopolyploids.</title>
        <authorList>
            <person name="Chen Z."/>
        </authorList>
    </citation>
    <scope>NUCLEOTIDE SEQUENCE [LARGE SCALE GENOMIC DNA]</scope>
    <source>
        <strain evidence="9">Allo738</strain>
        <tissue evidence="9">Leaf</tissue>
    </source>
</reference>
<evidence type="ECO:0000256" key="2">
    <source>
        <dbReference type="ARBA" id="ARBA00009178"/>
    </source>
</evidence>
<feature type="signal peptide" evidence="8">
    <location>
        <begin position="1"/>
        <end position="30"/>
    </location>
</feature>
<evidence type="ECO:0000256" key="3">
    <source>
        <dbReference type="ARBA" id="ARBA00022525"/>
    </source>
</evidence>
<dbReference type="InterPro" id="IPR008801">
    <property type="entry name" value="RALF"/>
</dbReference>
<sequence length="84" mass="8952">MSILKGTKRYMAVAIFIACLFISNMNVAAATAIGYPPIKGGDGNPGCDHGKCPPKQPANPYHRGCEITNRCRGPPPPVPTQKMI</sequence>
<comment type="similarity">
    <text evidence="2">Belongs to the plant rapid alkalinization factor (RALF) family.</text>
</comment>
<keyword evidence="6" id="KW-1015">Disulfide bond</keyword>
<dbReference type="PANTHER" id="PTHR34270">
    <property type="entry name" value="PROTEIN RALF-LIKE 15-RELATED"/>
    <property type="match status" value="1"/>
</dbReference>
<proteinExistence type="inferred from homology"/>
<dbReference type="EMBL" id="JAEFBK010000011">
    <property type="protein sequence ID" value="KAG7552778.1"/>
    <property type="molecule type" value="Genomic_DNA"/>
</dbReference>
<comment type="function">
    <text evidence="7">Cell signaling peptide that may regulate plant stress, growth, and development. Mediates a rapid alkalinization of extracellular space by mediating a transient increase in the cytoplasmic Ca(2+) concentration leading to a calcium-dependent signaling events through a cell surface receptor and a concomitant activation of some intracellular mitogen-activated protein kinases.</text>
</comment>